<dbReference type="OrthoDB" id="10669653at2759"/>
<keyword evidence="1" id="KW-0472">Membrane</keyword>
<dbReference type="HOGENOM" id="CLU_222969_0_0_1"/>
<keyword evidence="1" id="KW-0812">Transmembrane</keyword>
<reference evidence="3 5" key="1">
    <citation type="journal article" date="2012" name="Nature">
        <title>Algal genomes reveal evolutionary mosaicism and the fate of nucleomorphs.</title>
        <authorList>
            <consortium name="DOE Joint Genome Institute"/>
            <person name="Curtis B.A."/>
            <person name="Tanifuji G."/>
            <person name="Burki F."/>
            <person name="Gruber A."/>
            <person name="Irimia M."/>
            <person name="Maruyama S."/>
            <person name="Arias M.C."/>
            <person name="Ball S.G."/>
            <person name="Gile G.H."/>
            <person name="Hirakawa Y."/>
            <person name="Hopkins J.F."/>
            <person name="Kuo A."/>
            <person name="Rensing S.A."/>
            <person name="Schmutz J."/>
            <person name="Symeonidi A."/>
            <person name="Elias M."/>
            <person name="Eveleigh R.J."/>
            <person name="Herman E.K."/>
            <person name="Klute M.J."/>
            <person name="Nakayama T."/>
            <person name="Obornik M."/>
            <person name="Reyes-Prieto A."/>
            <person name="Armbrust E.V."/>
            <person name="Aves S.J."/>
            <person name="Beiko R.G."/>
            <person name="Coutinho P."/>
            <person name="Dacks J.B."/>
            <person name="Durnford D.G."/>
            <person name="Fast N.M."/>
            <person name="Green B.R."/>
            <person name="Grisdale C.J."/>
            <person name="Hempel F."/>
            <person name="Henrissat B."/>
            <person name="Hoppner M.P."/>
            <person name="Ishida K."/>
            <person name="Kim E."/>
            <person name="Koreny L."/>
            <person name="Kroth P.G."/>
            <person name="Liu Y."/>
            <person name="Malik S.B."/>
            <person name="Maier U.G."/>
            <person name="McRose D."/>
            <person name="Mock T."/>
            <person name="Neilson J.A."/>
            <person name="Onodera N.T."/>
            <person name="Poole A.M."/>
            <person name="Pritham E.J."/>
            <person name="Richards T.A."/>
            <person name="Rocap G."/>
            <person name="Roy S.W."/>
            <person name="Sarai C."/>
            <person name="Schaack S."/>
            <person name="Shirato S."/>
            <person name="Slamovits C.H."/>
            <person name="Spencer D.F."/>
            <person name="Suzuki S."/>
            <person name="Worden A.Z."/>
            <person name="Zauner S."/>
            <person name="Barry K."/>
            <person name="Bell C."/>
            <person name="Bharti A.K."/>
            <person name="Crow J.A."/>
            <person name="Grimwood J."/>
            <person name="Kramer R."/>
            <person name="Lindquist E."/>
            <person name="Lucas S."/>
            <person name="Salamov A."/>
            <person name="McFadden G.I."/>
            <person name="Lane C.E."/>
            <person name="Keeling P.J."/>
            <person name="Gray M.W."/>
            <person name="Grigoriev I.V."/>
            <person name="Archibald J.M."/>
        </authorList>
    </citation>
    <scope>NUCLEOTIDE SEQUENCE</scope>
    <source>
        <strain evidence="3 5">CCMP2712</strain>
    </source>
</reference>
<dbReference type="GeneID" id="17293442"/>
<feature type="transmembrane region" description="Helical" evidence="1">
    <location>
        <begin position="126"/>
        <end position="150"/>
    </location>
</feature>
<dbReference type="PaxDb" id="55529-EKX36707"/>
<dbReference type="RefSeq" id="XP_005823687.1">
    <property type="nucleotide sequence ID" value="XM_005823630.1"/>
</dbReference>
<dbReference type="EnsemblProtists" id="EKX36707">
    <property type="protein sequence ID" value="EKX36707"/>
    <property type="gene ID" value="GUITHDRAFT_117136"/>
</dbReference>
<feature type="transmembrane region" description="Helical" evidence="1">
    <location>
        <begin position="38"/>
        <end position="61"/>
    </location>
</feature>
<keyword evidence="2" id="KW-0732">Signal</keyword>
<proteinExistence type="predicted"/>
<dbReference type="Proteomes" id="UP000011087">
    <property type="component" value="Unassembled WGS sequence"/>
</dbReference>
<reference evidence="4" key="3">
    <citation type="submission" date="2016-03" db="UniProtKB">
        <authorList>
            <consortium name="EnsemblProtists"/>
        </authorList>
    </citation>
    <scope>IDENTIFICATION</scope>
</reference>
<feature type="signal peptide" evidence="2">
    <location>
        <begin position="1"/>
        <end position="22"/>
    </location>
</feature>
<feature type="chain" id="PRO_5008770133" evidence="2">
    <location>
        <begin position="23"/>
        <end position="6594"/>
    </location>
</feature>
<keyword evidence="5" id="KW-1185">Reference proteome</keyword>
<dbReference type="EMBL" id="JH993069">
    <property type="protein sequence ID" value="EKX36707.1"/>
    <property type="molecule type" value="Genomic_DNA"/>
</dbReference>
<accession>L1IKP7</accession>
<evidence type="ECO:0000313" key="3">
    <source>
        <dbReference type="EMBL" id="EKX36707.1"/>
    </source>
</evidence>
<evidence type="ECO:0000313" key="4">
    <source>
        <dbReference type="EnsemblProtists" id="EKX36707"/>
    </source>
</evidence>
<dbReference type="KEGG" id="gtt:GUITHDRAFT_117136"/>
<feature type="transmembrane region" description="Helical" evidence="1">
    <location>
        <begin position="73"/>
        <end position="93"/>
    </location>
</feature>
<gene>
    <name evidence="3" type="ORF">GUITHDRAFT_117136</name>
</gene>
<evidence type="ECO:0000256" key="1">
    <source>
        <dbReference type="SAM" id="Phobius"/>
    </source>
</evidence>
<name>L1IKP7_GUITC</name>
<protein>
    <submittedName>
        <fullName evidence="3 4">Uncharacterized protein</fullName>
    </submittedName>
</protein>
<reference evidence="5" key="2">
    <citation type="submission" date="2012-11" db="EMBL/GenBank/DDBJ databases">
        <authorList>
            <person name="Kuo A."/>
            <person name="Curtis B.A."/>
            <person name="Tanifuji G."/>
            <person name="Burki F."/>
            <person name="Gruber A."/>
            <person name="Irimia M."/>
            <person name="Maruyama S."/>
            <person name="Arias M.C."/>
            <person name="Ball S.G."/>
            <person name="Gile G.H."/>
            <person name="Hirakawa Y."/>
            <person name="Hopkins J.F."/>
            <person name="Rensing S.A."/>
            <person name="Schmutz J."/>
            <person name="Symeonidi A."/>
            <person name="Elias M."/>
            <person name="Eveleigh R.J."/>
            <person name="Herman E.K."/>
            <person name="Klute M.J."/>
            <person name="Nakayama T."/>
            <person name="Obornik M."/>
            <person name="Reyes-Prieto A."/>
            <person name="Armbrust E.V."/>
            <person name="Aves S.J."/>
            <person name="Beiko R.G."/>
            <person name="Coutinho P."/>
            <person name="Dacks J.B."/>
            <person name="Durnford D.G."/>
            <person name="Fast N.M."/>
            <person name="Green B.R."/>
            <person name="Grisdale C."/>
            <person name="Hempe F."/>
            <person name="Henrissat B."/>
            <person name="Hoppner M.P."/>
            <person name="Ishida K.-I."/>
            <person name="Kim E."/>
            <person name="Koreny L."/>
            <person name="Kroth P.G."/>
            <person name="Liu Y."/>
            <person name="Malik S.-B."/>
            <person name="Maier U.G."/>
            <person name="McRose D."/>
            <person name="Mock T."/>
            <person name="Neilson J.A."/>
            <person name="Onodera N.T."/>
            <person name="Poole A.M."/>
            <person name="Pritham E.J."/>
            <person name="Richards T.A."/>
            <person name="Rocap G."/>
            <person name="Roy S.W."/>
            <person name="Sarai C."/>
            <person name="Schaack S."/>
            <person name="Shirato S."/>
            <person name="Slamovits C.H."/>
            <person name="Spencer D.F."/>
            <person name="Suzuki S."/>
            <person name="Worden A.Z."/>
            <person name="Zauner S."/>
            <person name="Barry K."/>
            <person name="Bell C."/>
            <person name="Bharti A.K."/>
            <person name="Crow J.A."/>
            <person name="Grimwood J."/>
            <person name="Kramer R."/>
            <person name="Lindquist E."/>
            <person name="Lucas S."/>
            <person name="Salamov A."/>
            <person name="McFadden G.I."/>
            <person name="Lane C.E."/>
            <person name="Keeling P.J."/>
            <person name="Gray M.W."/>
            <person name="Grigoriev I.V."/>
            <person name="Archibald J.M."/>
        </authorList>
    </citation>
    <scope>NUCLEOTIDE SEQUENCE</scope>
    <source>
        <strain evidence="5">CCMP2712</strain>
    </source>
</reference>
<evidence type="ECO:0000256" key="2">
    <source>
        <dbReference type="SAM" id="SignalP"/>
    </source>
</evidence>
<feature type="transmembrane region" description="Helical" evidence="1">
    <location>
        <begin position="6148"/>
        <end position="6171"/>
    </location>
</feature>
<sequence length="6594" mass="727841">MYFLIFFACVLGFVLLERVVHAGITLFSDRSMQPTKRLASMSVLGTFVDNVFSFVGFYTDIAAQSLGYIARNLVWFGILVLLMAFLSILLEFAPGVAVSFVDVYNSGVGEYLHFVFVIPLEMLEMFFGHILAIYNCLTWIVNGVVSQIFLPTVIADMANLGNLARFGTAFFNFCTQIMISISNYLINVVGCASNPKAGLQAGPAASPLIANVTGSLECFEPGMVNLDLITPAADLRDMVLYMVRFIRFGCSAANAVIDILSFPLSDMNLYKGIHCIVNSLLNLFVQMPYITAHRCVYGKSLPMATVQQHILCAPDIRPSVGLMTAGLRYMGKVVDNWLDIVLVILQALFTGSAPTCDPVPIQLSYTDADSAALFGSNPRTLVGLTPGMYAVTDGRSTEYNIFYKQVQREVAYNNWPFPVETAYGIAAVKYGELPEGDDAGHFSTGMLGCECLDIAGEGVRITCAIVPYLSRANVQFTAGMMQEVLQSYVNGDKYQTMAANSTNATQKIPVSFAIPSSSQYVTCKRLKIEVQSLRWPASRVSASTVSANSWNQIKGATQVDSSLLNAQNQADAAIYVMPHCSFSGVPDPACIPGFTGFSCYPYCIGIHLTGSVNQGIVLYGANDWRDSVQYILRDCGVATSSAGALISSLSSTAKARFQIVNGVVSDAASQMSWDPATQTCVNSKDVASRMDLNVTPAYQFPQDVSTPTIRETYQPFVFAGDVVLTAYQDGLAQWNVKVSRIFGQDDYTYRLVDLPGLIPAHDICLGSKSCSSTVQPNEIGIPYAYQAYPEIYNPSTTSEWAILYATNPNPEVYQAFSDYCAGLNAGFSITVDSSYGMIRVWKFNAFSLDQSQTTGAAVMTWTFEGFNGNQAVSNCGALYNMSVVHLEYINEYNVAVTVLQSSMQSFDTVTRQPRAGYSGYAYAVYFVNPATNEGPATQMFQELVPQSMLSEGLLCPSMRRMPEIGSSLAESFSGVLEFMRLPINIIVLFPAVFSAGDWYRFTECPSVTFGHSLLLACGKDILNVDNAFRSFQRASSLYYMSFVKIATFGQQLSKNNVVLLSIKQMVIGTSVIKTYQSSGAPKFMDVVLTAVDFNKPLKRLTSTLTFSMPPWVRVFGSFVRVGSNSIILFLHLMERLIMEYVLKLAAGQPIDAGIFYVLTGLHDDVSQYLLQPSIEMCDGASMILGYSNPPASALRHFCRMFATSMLDGFDFVNVFFVYFPVVTCVCKDAQGKDYSQYVKDSCYPWAPVAFRPVISDLLQLSGGSRTTMCSLMVNLTNDKITTAFDSTFTELYRGISSIGSVFDYLFIAFDPKSGICDNFYTSDYVMAILPEPVDYFQMCAHTNLCNLACGEEYNAFDTALRQVSQGKPLVYQMNQTTSIESRFFSSNDEYYGTNRLPFNIITMVEISGCNRICHGDISVSGPPQQPDRCIAIAGIDTGLNLVSKAYCLPSNLKTGIRTSAVVTDGSFANKAIDYSVAESKEWSSSVMRLSYASINLIDSIGESNILVAATVSSVFLISNQRQSYTLVQTIPASQNPILLTDLYTIEDMVVFPSDDIADIFIEGTTIQTINGNPSTAWVCIHIYLDTKKFAQLVALKTSAYTIQQCSDNQNIFSTIDTPYVTCLDPSCSGIALFPITDGYSVRVCDRNVDVLTCHPTGMSSNLATTLGLATVANPKISITQDNQIIRQTPKMSQNSLSGYNGPSQQSSMTIFAIANERVTTTWLSDIRLNIASGVWAGQRAFSTAYQILTTLKKNCSVDDCTGCMGYPTVQRLCYAASQCAVANCIGTTVNYQRPLCAIGASAEMVTRQILTILQSIYMIFSQNMKLLVDASTGQLNGVVRIEWPDEVFASTMCEAKDIIVTTVGMIASLINGITMKAQQILSSQAVSLVPFDPSFNARSTLSMASITNMFSQILILPIYIATVTQKIMVCTTNSVLGILNTDLFGNMQMVISNADIQSATADMTGVCLTQVFGQDVQSFALGGSSSTLNNAASQVASRFIDLGFTLNLSPLYHSADATLSYMRGVVYGFMDVLQTIDEKHCKLPDITTTTIAKCACGDYAHHINSARRGEGIREHAFWCTGVMQILRSDGKPYLIFNPYTFQELVDACRYNPSTGKGMDAYLRCMATTTRFGSCDTYRPTLPLLERQGIDAGTVLTRCRSNFANKVWDTGAAYISNYKLYPDLQNLGFIIDNVYNPSFIQQSVLNCFSESVRVGTGTDACLLGYLTLMNTSRVNYFLYSIASFSSDNADYADIDGCEVFTGPAQNPNPAIAHEFSQCLSTSLSSQCQLPQYIWSGRTSNRVPIASLHAVSYVPGSQALYQSVQDEYDAVAAEARALFTPEVLGWSNTELDLNFFSMEGDVIHQLFDCYFLGPFSAAELWPSGGSRSLQVLQYYRSSTLDRTFQIPSAGCDPAQDACCPQVSPFSCGGPGRMAIIHSFIQTLKRFNTDSSNNLLRQAVQNGVRAKLRQFRDVLTNTLLFGCQCGDGTNNLRCCKANEPDLWTSKDIQGINFDILETEDVLSGIYEKINQHIIDIYTNVTMFNEYSSNLTESQKTQAKDESLFDTSKPILRYDTEDILDPKSSQNLWQVCTNVLSQTFAVLPLNSTLDGLALDTIYSAYQHDATATPSSGYVDGIEETVQTLLSKAKAESPFYHGFRGGDVRYMPSKSQRCRDSQSTVRPVAYDILPSASGNRITLDASGTSYTMPPHLTGMQTASYGAYGLNLSSFTTRCYCGWKSTDGTSCSVPTGVCQTASLQGTALDAATIQEFYSICSAGSYSTFSQWLAVYRTMEAVWMPTWVCTDMQLSDVWGIVSDTKVDKWAVGVQGSLLGGYDFDWADLLTHGTSGLRLANMDYLQQNYPEFLNPSSRKHKLYNADTDTSAAIEDCIDDTNSDHSSNGFKDYVKDLARVDAHFRDHLMPMARTVHSSSTEAFCSRFVLELARLEALLHVDAIYQSTTPNPEIGSQRTTVDLWRLRCVTQVRLVSLCNLHGIYDIVPSGGLSATFDSSKCPYSHSVSCTNAYATSDCLVYCDGVFHDPCLCASLQGVACKGYTWSDTTGTCQLPIDPRTLDDDDMRLSTMTVPTVVPSEELQNTGLSASDMQTLASSINTYEQQYIDTFQMTLNDRRNLQTVSILGGRLGEGLLAGTALGSNEHADALLDYWPSHWIHPTGYHVTTGCRHTETAYRAFDTWMSVDYDTATDERYLVLDTRRLQNETLLRNYFGAASTCSSASYGMPMWETNNVRLQSRWTSGQRMDPTQPIKADTAPSGTFVQSTAATSWSDVPSNGRQSDQSFPSSGMLYRWWPGMLPAVSWPQSSTDLQRYRLPNHTAVGWNGDCGQTDFFTCTADGDCVSLYGEGFKCLRAWSDAEGKEMDGVCVVQNALAMECYQNYHCGAAGRVCTGMGTCVDPHVMLRNYAPWPVEMHVNSEACGTETLGHSPWQNSQDFLSRHGLCGFRSWFEYEQLIARSGVAGAATATLANIPDDIQWPSTDPYLTDAQIRLDMFDRGILQMEPHTCDMDYQFQFPSCVGNPSTTVDSLGIPLPVEAQGETTRTWVSSGDNKWSLQLCKLGSLERKRTGFLAPYQGYNREDSFGNISLSLSMCSELQICFLQDFYVMGYKMQGRLINRLNLQNLGTRRDAYTLQDALYCGSAGYLVDLSTSSTTLTDGVPCRMDPLTNPIARMLCEDYDVLKASCQFNPSYINEQAVGTLCRYYKYSYALADRNKVASALNDILLRGFKRGFNTWEEYQQQAVCIANVYNTMSLYAQSESTNEATQWYAYEFEPGVPTYFYPYMTLYFYDDASQMEIPMKWWAQCVILDGDVNIDGMIAGNIDQVPCAGWKNSHTAGYQPSTVRQFLMMANALYLQSSRRAVVNQDQIALSIYDTLYSKLLQAQADVTAAMGYSSHPEYINLTYVQLRKLQSRYNHDWAYNQYTTSSDVISDSTKITNTDPVYQDDGGLPADDGIPALLTQVLHFILSGDINLGYAAANSGVNRTARANLAFQRADFATDFLSRDKQYFDATSGILQYNFPNIFRRFLDSELDSILSSVLREDEPLEDFTYGDVQYNGALFRRYQSLIRDNTLQTTACLYSNFPGYEPGITKNLDQDPEVRLCDSAQNCRSINVCNPTPSYDQRTGQSCDLLHASQDDRCTNTYLNAPGVNGGNNISMQTHCKQFLFVRDIQSAVNPSLASVQFTTIDLDVTNPAGDICLRTDSTCLRDSQSLGGFSTPVDLVQSVRGVDIYVFYRDGTAGSRDPNADEFYSVEYPRTSTRWYPAWVDCFNVTGVNKSHLLSWTGWDAETVGSVQSTLNSWYAGTGQQPNFAVLSNEAIWSRYGARPTGVSTRCSTDSCSTSLGSVSPCPGKVCNVARDNSLVHAIALHLQNATEIFCASSATDALSKCPLRSVNQSVLAEIMNNLWICKSDCARVPLLKYIGKHLYRYRRIDESVLGFTSSDRNYIGLTGQSSAANGQITSGNGLLPSDLYNQLWITPDFLSLSFMDTNSKYPDTTLNLYELNSYRAQAETMRLQPLDKCINQIVKTTECTPASHRESLKSCLAQYKRKSASVADLEQSVLTKLTAAQVTSMHSLHWAKAARPSRDQYLDWVLSDMRCEETLQSEAVCYRTFDGYVLSLNPWLGGGFNIRDACDTVVLPNEFSTVISGGCKTGISACTEYNSLVYAQCITKNNQPPSRIDILSTAGNNLCNRGIRVNTTCLHEQGSFGGGSGTTMEDLYTRPATSMPYSGIFGSNPNPAFQARSPQFGILKQSQMDIGGSLLVADLAPLPDGVTHNLLPKCLPLAYATNADTSPSTPGIDPCASNNLDWLKTYAIDSRSDYDLNAAELGSASQNGAVSWDCPVREMHYWGGSSQSFRPKAPYGPRAATMFSETNQMGGTVGNGMSNPMQPFGTTIPDLADPFFVSEICSCSSKSDCSFLTTDTASSCGLYQTVDLLTGNQWKTKQSYAGTQGCKRSLDWPNTKGVLRDGTDLGSAAQNTDCPVHDRLREFQLRYLPVSITADAGITTLDAGGECHTGRLVRVPSTVPIGGRCHRYNFSHLECSTTALIAGKPVTSTSLHALDVPSPTDFVTQFQANHRRTFQECQPSPQLRSYVDRTDNARNPVSSSMRQFTSFGVPVRLSLSRTMAQDLRRQICGNSIDCPLLDNAIDPSKWTVDSFLQAYLQDFTSLFQIQSSASISTPAPPNPVNDSKFWDREWVFCSDSDRYSKPYSNRKCYGSIPKETWLDPKQRFGACRDAMSAAPTTSTMIPIRIWTLDSTMNNLSTHVASLLQRIQAANCKAAGVCVESRFLYNPSAYSISNQAFVTQTVLDFYQSVSSEACSSVYTTQEIQAVIAQNNNMKKQCAAEFLVPIYKLFGDLRQIVQTIVKLVFYAGMMGFNFMQLLLGINSDQVMPQVMHWFNMFINEARVLFEQIGNMVFELIRSAPFGDQLMKIIKIICTIINWFLNNFFFPVICPILHFVGDVCTGIGNALKTIHDISIIGIKPFTWIVYQIYLDVGNKLKSIDCNARNVLKCDIGNAFPPQAEDGTLPTPTRCWASYITSVSDGARLSCSASDTCLRATASSGSDTMVCDACPYGGSTSTVARYGCDPIRKQCMCNVMQTYETPCMTHEQCVNQIDATCVFMNSDIQPTFGNIPCAQCTTQPMCILQPGKTYGSCSCFLTRVDPQGCSNSDVTKAVAPKLSGLCLAQVTTSMGGFSASSSATYTISYNNLLATPCYNSNYDQVYCYSVFSSFFSFAPMLVSIGISGMSGAGASGPYGRRLLGLDSPEFYSHDATCMDAYDEYLLSNRTTRVFVSCITRFAATYDVARRHGIEDRIPPNMFVSLTDLMETIGNDPTALLLLLYNPTLVLELGMQTSIFQRLHRYYHVWTRVFHDLYYEIAIHGTKRNNSLHYRIDIDGGMYIHGDNISETTLLLLNILHGLSSHFNRSGVDGPLAIQNQLAMKHILSIAAEGPFAMHLLENITNASIGRHLLQTSWQTQRSEVKRFTASTSLNDGIVEPVGAATSNAWVDSPFAWPVNYDIPQTLGSCALLSNTLTLTRNAFGNVTLFYTQGSLLAASPRKVVSGSWPLSGLPQTKTVPPLQRPVNGDWISTMVFTVVSALEHTPFNRQFFYNALMASPGFLQDFLRCDRSAVMLCSKHKYTLLVSGIVVGILLAGTTAVITAFQIPYVSTFLWGTYPVITSYYAFGVSPFCAPMIPTCFIQDFVDIANVFFPSSFRFPDSLQTSPGCLNDPAVVNREACIIPCSDAPFEFNTWESEIAWWTCFISTDLCRSLGASIAGFPAAVQFTSLNRHISVKAAIIDAYQEDMINAQLKTYTILLEVVRHSRQMRDLRGIRFFYLGEGVSGKCFLAKQEGHALVIKLFSSPTLFMEETQINRYLLDQLSDYRERDHIGTWSGFGMLKKEYNRIIRELPEDLPPTGPPALPLGLSHDIRNHNIVINEDGSAYLIDWGNAFIPKLHPKAYNKDGTISHLPNPTLCPESIKLKISCMTKNTMDYPIVCRANAFTYHDLEATDFYALTMVFVKICKACIQNDIHLRDAIGGFLQCIYENCNNNQDILRPFILEAIMEHFDAHQCMEFFKAWSILNSN</sequence>
<evidence type="ECO:0000313" key="5">
    <source>
        <dbReference type="Proteomes" id="UP000011087"/>
    </source>
</evidence>
<organism evidence="3">
    <name type="scientific">Guillardia theta (strain CCMP2712)</name>
    <name type="common">Cryptophyte</name>
    <dbReference type="NCBI Taxonomy" id="905079"/>
    <lineage>
        <taxon>Eukaryota</taxon>
        <taxon>Cryptophyceae</taxon>
        <taxon>Pyrenomonadales</taxon>
        <taxon>Geminigeraceae</taxon>
        <taxon>Guillardia</taxon>
    </lineage>
</organism>
<keyword evidence="1" id="KW-1133">Transmembrane helix</keyword>